<keyword evidence="4" id="KW-0812">Transmembrane</keyword>
<dbReference type="EMBL" id="JACMSC010000011">
    <property type="protein sequence ID" value="KAG6500951.1"/>
    <property type="molecule type" value="Genomic_DNA"/>
</dbReference>
<comment type="subcellular location">
    <subcellularLocation>
        <location evidence="1">Membrane</location>
    </subcellularLocation>
</comment>
<protein>
    <recommendedName>
        <fullName evidence="5">Longin domain-containing protein</fullName>
    </recommendedName>
</protein>
<dbReference type="PANTHER" id="PTHR47461">
    <property type="entry name" value="PHYTOLONGIN PHYL1.2"/>
    <property type="match status" value="1"/>
</dbReference>
<keyword evidence="4" id="KW-1133">Transmembrane helix</keyword>
<comment type="caution">
    <text evidence="6">The sequence shown here is derived from an EMBL/GenBank/DDBJ whole genome shotgun (WGS) entry which is preliminary data.</text>
</comment>
<accession>A0A8J5L4W0</accession>
<dbReference type="AlphaFoldDB" id="A0A8J5L4W0"/>
<keyword evidence="2 4" id="KW-0472">Membrane</keyword>
<dbReference type="InterPro" id="IPR010908">
    <property type="entry name" value="Longin_dom"/>
</dbReference>
<evidence type="ECO:0000259" key="5">
    <source>
        <dbReference type="PROSITE" id="PS50859"/>
    </source>
</evidence>
<feature type="domain" description="Longin" evidence="5">
    <location>
        <begin position="65"/>
        <end position="112"/>
    </location>
</feature>
<gene>
    <name evidence="6" type="ORF">ZIOFF_040813</name>
</gene>
<evidence type="ECO:0000256" key="2">
    <source>
        <dbReference type="ARBA" id="ARBA00023136"/>
    </source>
</evidence>
<dbReference type="OrthoDB" id="1871923at2759"/>
<dbReference type="PROSITE" id="PS50859">
    <property type="entry name" value="LONGIN"/>
    <property type="match status" value="1"/>
</dbReference>
<dbReference type="InterPro" id="IPR044783">
    <property type="entry name" value="PHYL"/>
</dbReference>
<dbReference type="Proteomes" id="UP000734854">
    <property type="component" value="Unassembled WGS sequence"/>
</dbReference>
<dbReference type="PANTHER" id="PTHR47461:SF1">
    <property type="entry name" value="PHYTOLONGIN PHYL1.2"/>
    <property type="match status" value="1"/>
</dbReference>
<evidence type="ECO:0000256" key="4">
    <source>
        <dbReference type="SAM" id="Phobius"/>
    </source>
</evidence>
<dbReference type="GO" id="GO:0016020">
    <property type="term" value="C:membrane"/>
    <property type="evidence" value="ECO:0007669"/>
    <property type="project" value="UniProtKB-SubCell"/>
</dbReference>
<feature type="region of interest" description="Disordered" evidence="3">
    <location>
        <begin position="139"/>
        <end position="158"/>
    </location>
</feature>
<keyword evidence="7" id="KW-1185">Reference proteome</keyword>
<evidence type="ECO:0000313" key="7">
    <source>
        <dbReference type="Proteomes" id="UP000734854"/>
    </source>
</evidence>
<feature type="transmembrane region" description="Helical" evidence="4">
    <location>
        <begin position="203"/>
        <end position="222"/>
    </location>
</feature>
<evidence type="ECO:0000313" key="6">
    <source>
        <dbReference type="EMBL" id="KAG6500951.1"/>
    </source>
</evidence>
<proteinExistence type="predicted"/>
<sequence>MILRRSRSVRLLSPNSPMSPPPAISTVYCCVAKGRKVIYFYNNAGQELETLAAECLQNAPVFHYWYFHTAGMRTFGFLIADGYTYFAIVDPSAGSSWVLTFLENIRAAFRKSPRNELISVIEHLVSTLKYTPRSSFLIRDDNGEGSHASPSRRSEEDEDDMVMINMPMQQELEVAPLQSLTSNRPPRSQPVVGYKLWWRHVKLIVSVDIILCLVLFSIWLAACNGFHCVSK</sequence>
<evidence type="ECO:0000256" key="1">
    <source>
        <dbReference type="ARBA" id="ARBA00004370"/>
    </source>
</evidence>
<name>A0A8J5L4W0_ZINOF</name>
<evidence type="ECO:0000256" key="3">
    <source>
        <dbReference type="SAM" id="MobiDB-lite"/>
    </source>
</evidence>
<organism evidence="6 7">
    <name type="scientific">Zingiber officinale</name>
    <name type="common">Ginger</name>
    <name type="synonym">Amomum zingiber</name>
    <dbReference type="NCBI Taxonomy" id="94328"/>
    <lineage>
        <taxon>Eukaryota</taxon>
        <taxon>Viridiplantae</taxon>
        <taxon>Streptophyta</taxon>
        <taxon>Embryophyta</taxon>
        <taxon>Tracheophyta</taxon>
        <taxon>Spermatophyta</taxon>
        <taxon>Magnoliopsida</taxon>
        <taxon>Liliopsida</taxon>
        <taxon>Zingiberales</taxon>
        <taxon>Zingiberaceae</taxon>
        <taxon>Zingiber</taxon>
    </lineage>
</organism>
<reference evidence="6 7" key="1">
    <citation type="submission" date="2020-08" db="EMBL/GenBank/DDBJ databases">
        <title>Plant Genome Project.</title>
        <authorList>
            <person name="Zhang R.-G."/>
        </authorList>
    </citation>
    <scope>NUCLEOTIDE SEQUENCE [LARGE SCALE GENOMIC DNA]</scope>
    <source>
        <tissue evidence="6">Rhizome</tissue>
    </source>
</reference>